<keyword evidence="1" id="KW-0472">Membrane</keyword>
<organism evidence="2 3">
    <name type="scientific">Alishewanella maricola</name>
    <dbReference type="NCBI Taxonomy" id="2795740"/>
    <lineage>
        <taxon>Bacteria</taxon>
        <taxon>Pseudomonadati</taxon>
        <taxon>Pseudomonadota</taxon>
        <taxon>Gammaproteobacteria</taxon>
        <taxon>Alteromonadales</taxon>
        <taxon>Alteromonadaceae</taxon>
        <taxon>Alishewanella</taxon>
    </lineage>
</organism>
<reference evidence="2 3" key="1">
    <citation type="submission" date="2021-10" db="EMBL/GenBank/DDBJ databases">
        <title>Alishewanella koreense sp. nov. isolated from seawater of southwestern coast in South Korea and the proposal for the reclassification of Rheinheimera perlucida and Rheinheimera tuosuensis as Arsukibacterium perlucida and Arsukibacterium tuosuensis.</title>
        <authorList>
            <person name="Kim K.H."/>
            <person name="Ruan W."/>
            <person name="Kim K.R."/>
            <person name="Baek J.H."/>
            <person name="Jeon C.O."/>
        </authorList>
    </citation>
    <scope>NUCLEOTIDE SEQUENCE [LARGE SCALE GENOMIC DNA]</scope>
    <source>
        <strain evidence="2 3">16-MA</strain>
    </source>
</reference>
<evidence type="ECO:0000256" key="1">
    <source>
        <dbReference type="SAM" id="Phobius"/>
    </source>
</evidence>
<dbReference type="RefSeq" id="WP_226751881.1">
    <property type="nucleotide sequence ID" value="NZ_JAEINI020000010.1"/>
</dbReference>
<gene>
    <name evidence="2" type="ORF">JAO78_013470</name>
</gene>
<dbReference type="EMBL" id="JAEINI020000010">
    <property type="protein sequence ID" value="MCB5227822.1"/>
    <property type="molecule type" value="Genomic_DNA"/>
</dbReference>
<protein>
    <submittedName>
        <fullName evidence="2">Uncharacterized protein</fullName>
    </submittedName>
</protein>
<evidence type="ECO:0000313" key="3">
    <source>
        <dbReference type="Proteomes" id="UP000633814"/>
    </source>
</evidence>
<name>A0ABS8C659_9ALTE</name>
<proteinExistence type="predicted"/>
<feature type="transmembrane region" description="Helical" evidence="1">
    <location>
        <begin position="36"/>
        <end position="59"/>
    </location>
</feature>
<keyword evidence="1" id="KW-1133">Transmembrane helix</keyword>
<sequence length="78" mass="8653">MALSQTRRNFPSAAFLCSLLGLISVFYYESTLKQNVLPAGISVLLISWLYAAILAEVILRPLIFKLSHAITLQNKDDA</sequence>
<accession>A0ABS8C659</accession>
<feature type="transmembrane region" description="Helical" evidence="1">
    <location>
        <begin position="12"/>
        <end position="30"/>
    </location>
</feature>
<dbReference type="Proteomes" id="UP000633814">
    <property type="component" value="Unassembled WGS sequence"/>
</dbReference>
<comment type="caution">
    <text evidence="2">The sequence shown here is derived from an EMBL/GenBank/DDBJ whole genome shotgun (WGS) entry which is preliminary data.</text>
</comment>
<keyword evidence="1" id="KW-0812">Transmembrane</keyword>
<keyword evidence="3" id="KW-1185">Reference proteome</keyword>
<evidence type="ECO:0000313" key="2">
    <source>
        <dbReference type="EMBL" id="MCB5227822.1"/>
    </source>
</evidence>